<name>A0A5N6E9C8_9EURO</name>
<dbReference type="InterPro" id="IPR020472">
    <property type="entry name" value="WD40_PAC1"/>
</dbReference>
<protein>
    <submittedName>
        <fullName evidence="5">WD40-repeat-containing domain protein</fullName>
    </submittedName>
</protein>
<dbReference type="SMART" id="SM00355">
    <property type="entry name" value="ZnF_C2H2"/>
    <property type="match status" value="3"/>
</dbReference>
<dbReference type="PANTHER" id="PTHR44019:SF8">
    <property type="entry name" value="POC1 CENTRIOLAR PROTEIN HOMOLOG"/>
    <property type="match status" value="1"/>
</dbReference>
<dbReference type="Gene3D" id="2.130.10.10">
    <property type="entry name" value="YVTN repeat-like/Quinoprotein amine dehydrogenase"/>
    <property type="match status" value="3"/>
</dbReference>
<keyword evidence="1 3" id="KW-0853">WD repeat</keyword>
<feature type="repeat" description="WD" evidence="3">
    <location>
        <begin position="504"/>
        <end position="544"/>
    </location>
</feature>
<gene>
    <name evidence="5" type="ORF">BDV33DRAFT_210614</name>
</gene>
<keyword evidence="6" id="KW-1185">Reference proteome</keyword>
<feature type="repeat" description="WD" evidence="3">
    <location>
        <begin position="336"/>
        <end position="377"/>
    </location>
</feature>
<evidence type="ECO:0000313" key="5">
    <source>
        <dbReference type="EMBL" id="KAB8213020.1"/>
    </source>
</evidence>
<dbReference type="InterPro" id="IPR036322">
    <property type="entry name" value="WD40_repeat_dom_sf"/>
</dbReference>
<dbReference type="InterPro" id="IPR050505">
    <property type="entry name" value="WDR55/POC1"/>
</dbReference>
<dbReference type="InterPro" id="IPR013087">
    <property type="entry name" value="Znf_C2H2_type"/>
</dbReference>
<dbReference type="PROSITE" id="PS50082">
    <property type="entry name" value="WD_REPEATS_2"/>
    <property type="match status" value="6"/>
</dbReference>
<dbReference type="EMBL" id="ML733740">
    <property type="protein sequence ID" value="KAB8213020.1"/>
    <property type="molecule type" value="Genomic_DNA"/>
</dbReference>
<accession>A0A5N6E9C8</accession>
<keyword evidence="2" id="KW-0677">Repeat</keyword>
<dbReference type="PANTHER" id="PTHR44019">
    <property type="entry name" value="WD REPEAT-CONTAINING PROTEIN 55"/>
    <property type="match status" value="1"/>
</dbReference>
<evidence type="ECO:0000256" key="1">
    <source>
        <dbReference type="ARBA" id="ARBA00022574"/>
    </source>
</evidence>
<dbReference type="PROSITE" id="PS50294">
    <property type="entry name" value="WD_REPEATS_REGION"/>
    <property type="match status" value="6"/>
</dbReference>
<feature type="repeat" description="WD" evidence="3">
    <location>
        <begin position="462"/>
        <end position="503"/>
    </location>
</feature>
<proteinExistence type="predicted"/>
<feature type="repeat" description="WD" evidence="3">
    <location>
        <begin position="378"/>
        <end position="419"/>
    </location>
</feature>
<feature type="non-terminal residue" evidence="5">
    <location>
        <position position="593"/>
    </location>
</feature>
<dbReference type="Pfam" id="PF00400">
    <property type="entry name" value="WD40"/>
    <property type="match status" value="6"/>
</dbReference>
<dbReference type="PROSITE" id="PS00678">
    <property type="entry name" value="WD_REPEATS_1"/>
    <property type="match status" value="6"/>
</dbReference>
<dbReference type="SMART" id="SM00320">
    <property type="entry name" value="WD40"/>
    <property type="match status" value="7"/>
</dbReference>
<dbReference type="InterPro" id="IPR015943">
    <property type="entry name" value="WD40/YVTN_repeat-like_dom_sf"/>
</dbReference>
<feature type="domain" description="C2H2-type" evidence="4">
    <location>
        <begin position="33"/>
        <end position="61"/>
    </location>
</feature>
<dbReference type="Proteomes" id="UP000326799">
    <property type="component" value="Unassembled WGS sequence"/>
</dbReference>
<dbReference type="AlphaFoldDB" id="A0A5N6E9C8"/>
<evidence type="ECO:0000256" key="2">
    <source>
        <dbReference type="ARBA" id="ARBA00022737"/>
    </source>
</evidence>
<evidence type="ECO:0000256" key="3">
    <source>
        <dbReference type="PROSITE-ProRule" id="PRU00221"/>
    </source>
</evidence>
<feature type="domain" description="C2H2-type" evidence="4">
    <location>
        <begin position="65"/>
        <end position="91"/>
    </location>
</feature>
<reference evidence="5 6" key="1">
    <citation type="submission" date="2019-04" db="EMBL/GenBank/DDBJ databases">
        <title>Fungal friends and foes A comparative genomics study of 23 Aspergillus species from section Flavi.</title>
        <authorList>
            <consortium name="DOE Joint Genome Institute"/>
            <person name="Kjaerbolling I."/>
            <person name="Vesth T.C."/>
            <person name="Frisvad J.C."/>
            <person name="Nybo J.L."/>
            <person name="Theobald S."/>
            <person name="Kildgaard S."/>
            <person name="Petersen T.I."/>
            <person name="Kuo A."/>
            <person name="Sato A."/>
            <person name="Lyhne E.K."/>
            <person name="Kogle M.E."/>
            <person name="Wiebenga A."/>
            <person name="Kun R.S."/>
            <person name="Lubbers R.J."/>
            <person name="Makela M.R."/>
            <person name="Barry K."/>
            <person name="Chovatia M."/>
            <person name="Clum A."/>
            <person name="Daum C."/>
            <person name="Haridas S."/>
            <person name="He G."/>
            <person name="LaButti K."/>
            <person name="Lipzen A."/>
            <person name="Mondo S."/>
            <person name="Pangilinan J."/>
            <person name="Riley R."/>
            <person name="Salamov A."/>
            <person name="Simmons B.A."/>
            <person name="Magnuson J.K."/>
            <person name="Henrissat B."/>
            <person name="Mortensen U.H."/>
            <person name="Larsen T.O."/>
            <person name="De vries R.P."/>
            <person name="Grigoriev I.V."/>
            <person name="Machida M."/>
            <person name="Baker S.E."/>
            <person name="Andersen M.R."/>
        </authorList>
    </citation>
    <scope>NUCLEOTIDE SEQUENCE [LARGE SCALE GENOMIC DNA]</scope>
    <source>
        <strain evidence="5 6">CBS 126849</strain>
    </source>
</reference>
<organism evidence="5 6">
    <name type="scientific">Aspergillus novoparasiticus</name>
    <dbReference type="NCBI Taxonomy" id="986946"/>
    <lineage>
        <taxon>Eukaryota</taxon>
        <taxon>Fungi</taxon>
        <taxon>Dikarya</taxon>
        <taxon>Ascomycota</taxon>
        <taxon>Pezizomycotina</taxon>
        <taxon>Eurotiomycetes</taxon>
        <taxon>Eurotiomycetidae</taxon>
        <taxon>Eurotiales</taxon>
        <taxon>Aspergillaceae</taxon>
        <taxon>Aspergillus</taxon>
        <taxon>Aspergillus subgen. Circumdati</taxon>
    </lineage>
</organism>
<feature type="repeat" description="WD" evidence="3">
    <location>
        <begin position="420"/>
        <end position="461"/>
    </location>
</feature>
<feature type="domain" description="C2H2-type" evidence="4">
    <location>
        <begin position="115"/>
        <end position="140"/>
    </location>
</feature>
<evidence type="ECO:0000259" key="4">
    <source>
        <dbReference type="SMART" id="SM00355"/>
    </source>
</evidence>
<feature type="repeat" description="WD" evidence="3">
    <location>
        <begin position="294"/>
        <end position="335"/>
    </location>
</feature>
<dbReference type="CDD" id="cd00200">
    <property type="entry name" value="WD40"/>
    <property type="match status" value="1"/>
</dbReference>
<sequence>MFRCPCCCQTLPAEFGTDENLWKKHLAEDISPYTCILPDCPNPCATFATAFDWEKHSKSEHRPCRLCPLCENAENVFSNLEDLARHIEIQHTGAGSPDFVLTAISLSGVTTIGVSHCPLCDSTGPEYAPEFIQHVLGCIHDFSLYSLPWAGSDHEKTGQHTWTCDLKFVADTEQPIRQWFENGEVEENKTDSILGLDLRECDKVQVHGSDPTNNYFSESKNEYFDLASARDSLEVLKDATSTENEAKDESGQSHGAVNTVGFSPDGWILATISHDYTHTICLRDVATGALQQTLKGHSSSVSGVAFSPNGRILASASYDCTIRLWDVATGVLQRTLKGHSDFISTILFSPDGRILASASYDCTVQLWDVVTGALQQRLKGHSSSVSGVAFSPNGRILASASYDSTIRLWDVATGVLQQTLKGHSDFISTILFSPDGRILASASYDCTVRLWDVATGVLRQTLKGYSNFISPIIFSPDGRILVSASYDCTVRLWDVVTGALCQTLKGHSNFVSTAFLSDPELLASASEDGRVQLWDTTTGAQLQTKADVLGRQSILPPLVLKSMASRLDDKSYNVRKAALNTLGHQSALPFSIL</sequence>
<evidence type="ECO:0000313" key="6">
    <source>
        <dbReference type="Proteomes" id="UP000326799"/>
    </source>
</evidence>
<dbReference type="SUPFAM" id="SSF50978">
    <property type="entry name" value="WD40 repeat-like"/>
    <property type="match status" value="1"/>
</dbReference>
<dbReference type="InterPro" id="IPR001680">
    <property type="entry name" value="WD40_rpt"/>
</dbReference>
<dbReference type="PRINTS" id="PR00320">
    <property type="entry name" value="GPROTEINBRPT"/>
</dbReference>
<dbReference type="InterPro" id="IPR019775">
    <property type="entry name" value="WD40_repeat_CS"/>
</dbReference>